<name>A0ACC6PSV7_9ACTN</name>
<accession>A0ACC6PSV7</accession>
<reference evidence="1" key="1">
    <citation type="submission" date="2024-03" db="EMBL/GenBank/DDBJ databases">
        <title>Novel Streptomyces species of biotechnological and ecological value are a feature of Machair soil.</title>
        <authorList>
            <person name="Prole J.R."/>
            <person name="Goodfellow M."/>
            <person name="Allenby N."/>
            <person name="Ward A.C."/>
        </authorList>
    </citation>
    <scope>NUCLEOTIDE SEQUENCE</scope>
    <source>
        <strain evidence="1">MS2.AVA.5</strain>
    </source>
</reference>
<sequence>MTALTLSTAGAATLRADALVVGVAKGAKGPVVAPGAEAVDKAFDGKLAAVLETLGATGAEGEVTKLPAPSGLKAPVVLAVGLGSVPEKDESFSAESLRRAAGTAARALSGSKKAAFALPVEASEDAEAVAEGALLGAYAFTAYQGGDSDAKDGRNGVKQPLAEIALLGAKPRDKAFKAAAERAIALTEEINRARDLVNTPPNDLTPESFAAVATAAGKENGVKVQVLDEKALVKGGFGGILGVGQGSQNPPRLVKLSYTHSKAAKTLALVGKGITYDSGGISLKPAGHNETMKCDMSGAAAVFAAVVTAARLNLAVNVTAYLALAENMPSGSATRPGDVLRMYSGKTVEVLNTDAEGRLVLADALWKASEEKPDAIVDVATLTGAMVLALGNRTFGIMSNDDAFRTSIHEIAEEVGEQSWPMPLPAELRKGMDSPTADIANMGERMGGGLVAGLFLKEFIGEGITWAHLDIAGPAFHEGAPFGYTPKGGTGSSVRTLVKLAERVAAGDLG</sequence>
<dbReference type="Proteomes" id="UP001377168">
    <property type="component" value="Unassembled WGS sequence"/>
</dbReference>
<dbReference type="EC" id="3.4.11.1" evidence="1"/>
<keyword evidence="1" id="KW-0378">Hydrolase</keyword>
<proteinExistence type="predicted"/>
<organism evidence="1 2">
    <name type="scientific">Streptomyces achmelvichensis</name>
    <dbReference type="NCBI Taxonomy" id="3134111"/>
    <lineage>
        <taxon>Bacteria</taxon>
        <taxon>Bacillati</taxon>
        <taxon>Actinomycetota</taxon>
        <taxon>Actinomycetes</taxon>
        <taxon>Kitasatosporales</taxon>
        <taxon>Streptomycetaceae</taxon>
        <taxon>Streptomyces</taxon>
    </lineage>
</organism>
<evidence type="ECO:0000313" key="1">
    <source>
        <dbReference type="EMBL" id="MEJ8634533.1"/>
    </source>
</evidence>
<comment type="caution">
    <text evidence="1">The sequence shown here is derived from an EMBL/GenBank/DDBJ whole genome shotgun (WGS) entry which is preliminary data.</text>
</comment>
<dbReference type="EMBL" id="JBBKAJ010000022">
    <property type="protein sequence ID" value="MEJ8634533.1"/>
    <property type="molecule type" value="Genomic_DNA"/>
</dbReference>
<keyword evidence="1" id="KW-0645">Protease</keyword>
<evidence type="ECO:0000313" key="2">
    <source>
        <dbReference type="Proteomes" id="UP001377168"/>
    </source>
</evidence>
<gene>
    <name evidence="1" type="ORF">WKI67_14145</name>
</gene>
<keyword evidence="1" id="KW-0031">Aminopeptidase</keyword>
<protein>
    <submittedName>
        <fullName evidence="1">Leucyl aminopeptidase</fullName>
        <ecNumber evidence="1">3.4.11.1</ecNumber>
    </submittedName>
</protein>
<keyword evidence="2" id="KW-1185">Reference proteome</keyword>